<reference evidence="1 2" key="1">
    <citation type="submission" date="2019-11" db="EMBL/GenBank/DDBJ databases">
        <title>Genome sequences of 17 halophilic strains isolated from different environments.</title>
        <authorList>
            <person name="Furrow R.E."/>
        </authorList>
    </citation>
    <scope>NUCLEOTIDE SEQUENCE [LARGE SCALE GENOMIC DNA]</scope>
    <source>
        <strain evidence="1 2">22517_05_Cabo</strain>
    </source>
</reference>
<dbReference type="Proteomes" id="UP000460194">
    <property type="component" value="Unassembled WGS sequence"/>
</dbReference>
<dbReference type="SUPFAM" id="SSF53649">
    <property type="entry name" value="Alkaline phosphatase-like"/>
    <property type="match status" value="1"/>
</dbReference>
<dbReference type="EMBL" id="WMEO01000001">
    <property type="protein sequence ID" value="MYL15295.1"/>
    <property type="molecule type" value="Genomic_DNA"/>
</dbReference>
<dbReference type="Gene3D" id="3.40.720.10">
    <property type="entry name" value="Alkaline Phosphatase, subunit A"/>
    <property type="match status" value="1"/>
</dbReference>
<sequence length="298" mass="34644">MTDIPTFFKAVKNPMRAVRYGRFEVEVAARRINQYIHQRRGKPNSFDLMERDWDTAIILDACRFDYFKQENTFDGELTQETAPGGASQEFIREMFLGRELHDTVCVSGNPFVSLLEPETFHDLIVDEAWDIGNRQAAPDQVTEAAVRAHNKYPNKRIIVHYMQPHFPIHHPDYEFVNDGTRWRHGQFWPVSVSKGDVRDGYRANLRYVLSYVEDLVDEINGKTIVTADHGELLGERVRPIPLRTYNHHEGIYVSELLDVPWLELDSSDRRTIRSDPPKSGQEISEEDRNKRLEALGYI</sequence>
<dbReference type="InterPro" id="IPR017850">
    <property type="entry name" value="Alkaline_phosphatase_core_sf"/>
</dbReference>
<protein>
    <recommendedName>
        <fullName evidence="3">Sulfatase-like hydrolase/transferase</fullName>
    </recommendedName>
</protein>
<proteinExistence type="predicted"/>
<accession>A0A6B1IJF5</accession>
<organism evidence="1 2">
    <name type="scientific">Halorubrum distributum</name>
    <dbReference type="NCBI Taxonomy" id="29283"/>
    <lineage>
        <taxon>Archaea</taxon>
        <taxon>Methanobacteriati</taxon>
        <taxon>Methanobacteriota</taxon>
        <taxon>Stenosarchaea group</taxon>
        <taxon>Halobacteria</taxon>
        <taxon>Halobacteriales</taxon>
        <taxon>Haloferacaceae</taxon>
        <taxon>Halorubrum</taxon>
        <taxon>Halorubrum distributum group</taxon>
    </lineage>
</organism>
<evidence type="ECO:0000313" key="1">
    <source>
        <dbReference type="EMBL" id="MYL15295.1"/>
    </source>
</evidence>
<evidence type="ECO:0000313" key="2">
    <source>
        <dbReference type="Proteomes" id="UP000460194"/>
    </source>
</evidence>
<dbReference type="RefSeq" id="WP_159368466.1">
    <property type="nucleotide sequence ID" value="NZ_WMEO01000001.1"/>
</dbReference>
<gene>
    <name evidence="1" type="ORF">GLW36_01340</name>
</gene>
<comment type="caution">
    <text evidence="1">The sequence shown here is derived from an EMBL/GenBank/DDBJ whole genome shotgun (WGS) entry which is preliminary data.</text>
</comment>
<evidence type="ECO:0008006" key="3">
    <source>
        <dbReference type="Google" id="ProtNLM"/>
    </source>
</evidence>
<name>A0A6B1IJF5_9EURY</name>
<dbReference type="AlphaFoldDB" id="A0A6B1IJF5"/>